<sequence>MPTPSQEKPKRNASSDSEADDVIPETHRKQMRQMRVSFPVTDLTSIAQLIISTKADLLGEIRNVEFNLVSRLEI</sequence>
<organism evidence="2 3">
    <name type="scientific">Allacma fusca</name>
    <dbReference type="NCBI Taxonomy" id="39272"/>
    <lineage>
        <taxon>Eukaryota</taxon>
        <taxon>Metazoa</taxon>
        <taxon>Ecdysozoa</taxon>
        <taxon>Arthropoda</taxon>
        <taxon>Hexapoda</taxon>
        <taxon>Collembola</taxon>
        <taxon>Symphypleona</taxon>
        <taxon>Sminthuridae</taxon>
        <taxon>Allacma</taxon>
    </lineage>
</organism>
<dbReference type="AlphaFoldDB" id="A0A8J2KN06"/>
<name>A0A8J2KN06_9HEXA</name>
<comment type="caution">
    <text evidence="2">The sequence shown here is derived from an EMBL/GenBank/DDBJ whole genome shotgun (WGS) entry which is preliminary data.</text>
</comment>
<reference evidence="2" key="1">
    <citation type="submission" date="2021-06" db="EMBL/GenBank/DDBJ databases">
        <authorList>
            <person name="Hodson N. C."/>
            <person name="Mongue J. A."/>
            <person name="Jaron S. K."/>
        </authorList>
    </citation>
    <scope>NUCLEOTIDE SEQUENCE</scope>
</reference>
<protein>
    <submittedName>
        <fullName evidence="2">Uncharacterized protein</fullName>
    </submittedName>
</protein>
<proteinExistence type="predicted"/>
<dbReference type="EMBL" id="CAJVCH010359094">
    <property type="protein sequence ID" value="CAG7816032.1"/>
    <property type="molecule type" value="Genomic_DNA"/>
</dbReference>
<evidence type="ECO:0000256" key="1">
    <source>
        <dbReference type="SAM" id="MobiDB-lite"/>
    </source>
</evidence>
<feature type="compositionally biased region" description="Polar residues" evidence="1">
    <location>
        <begin position="1"/>
        <end position="16"/>
    </location>
</feature>
<feature type="region of interest" description="Disordered" evidence="1">
    <location>
        <begin position="1"/>
        <end position="22"/>
    </location>
</feature>
<keyword evidence="3" id="KW-1185">Reference proteome</keyword>
<evidence type="ECO:0000313" key="2">
    <source>
        <dbReference type="EMBL" id="CAG7816032.1"/>
    </source>
</evidence>
<dbReference type="Proteomes" id="UP000708208">
    <property type="component" value="Unassembled WGS sequence"/>
</dbReference>
<accession>A0A8J2KN06</accession>
<gene>
    <name evidence="2" type="ORF">AFUS01_LOCUS26669</name>
</gene>
<evidence type="ECO:0000313" key="3">
    <source>
        <dbReference type="Proteomes" id="UP000708208"/>
    </source>
</evidence>